<dbReference type="Proteomes" id="UP000321085">
    <property type="component" value="Unassembled WGS sequence"/>
</dbReference>
<dbReference type="PANTHER" id="PTHR33490:SF1">
    <property type="entry name" value="SLL1233 PROTEIN"/>
    <property type="match status" value="1"/>
</dbReference>
<accession>A0A512C011</accession>
<name>A0A512C011_9HYPH</name>
<dbReference type="Gene3D" id="3.10.620.30">
    <property type="match status" value="1"/>
</dbReference>
<organism evidence="2 3">
    <name type="scientific">Microvirga aerophila</name>
    <dbReference type="NCBI Taxonomy" id="670291"/>
    <lineage>
        <taxon>Bacteria</taxon>
        <taxon>Pseudomonadati</taxon>
        <taxon>Pseudomonadota</taxon>
        <taxon>Alphaproteobacteria</taxon>
        <taxon>Hyphomicrobiales</taxon>
        <taxon>Methylobacteriaceae</taxon>
        <taxon>Microvirga</taxon>
    </lineage>
</organism>
<feature type="domain" description="Transglutaminase-like" evidence="1">
    <location>
        <begin position="175"/>
        <end position="244"/>
    </location>
</feature>
<dbReference type="SMART" id="SM00460">
    <property type="entry name" value="TGc"/>
    <property type="match status" value="1"/>
</dbReference>
<gene>
    <name evidence="2" type="ORF">MAE02_52420</name>
</gene>
<evidence type="ECO:0000313" key="2">
    <source>
        <dbReference type="EMBL" id="GEO17546.1"/>
    </source>
</evidence>
<dbReference type="Pfam" id="PF01841">
    <property type="entry name" value="Transglut_core"/>
    <property type="match status" value="1"/>
</dbReference>
<dbReference type="PANTHER" id="PTHR33490">
    <property type="entry name" value="BLR5614 PROTEIN-RELATED"/>
    <property type="match status" value="1"/>
</dbReference>
<dbReference type="OrthoDB" id="9804023at2"/>
<dbReference type="EMBL" id="BJYU01000110">
    <property type="protein sequence ID" value="GEO17546.1"/>
    <property type="molecule type" value="Genomic_DNA"/>
</dbReference>
<dbReference type="RefSeq" id="WP_114188888.1">
    <property type="nucleotide sequence ID" value="NZ_BJYU01000110.1"/>
</dbReference>
<evidence type="ECO:0000313" key="3">
    <source>
        <dbReference type="Proteomes" id="UP000321085"/>
    </source>
</evidence>
<dbReference type="InterPro" id="IPR038765">
    <property type="entry name" value="Papain-like_cys_pep_sf"/>
</dbReference>
<comment type="caution">
    <text evidence="2">The sequence shown here is derived from an EMBL/GenBank/DDBJ whole genome shotgun (WGS) entry which is preliminary data.</text>
</comment>
<protein>
    <submittedName>
        <fullName evidence="2">Transglutaminase</fullName>
    </submittedName>
</protein>
<dbReference type="InterPro" id="IPR013589">
    <property type="entry name" value="Bac_transglu_N"/>
</dbReference>
<sequence>MTLLAVRHVTTYRYRQPVSFGEHRIMFRPRDSYDQRLLDARIDISPAPSGLRWIHDVFGNCVAIARFAKEASELRFESNISLDHVPSNAPDFHMEDYAQTYPFAYSAEEMPDLMRTMERQYLDPDHQIHRWVQKFTHGGRPTRTGELLMTLTYAIKESFTYNRRSETGIQDPITTLRLNRGTCRDFAILMIEAVRALGLAARFVSGYIYSPSLDGSGHVGGGSTHAWCQVYLPGAGWVEFDPTNGIIGNRDLIRIAVARDPRQAVPLSGTWMGEPSDFDGMTVEVSVTSPKDAAQRRAVSSIVPDNKLLLANPESAP</sequence>
<dbReference type="InterPro" id="IPR002931">
    <property type="entry name" value="Transglutaminase-like"/>
</dbReference>
<dbReference type="Pfam" id="PF08379">
    <property type="entry name" value="Bact_transglu_N"/>
    <property type="match status" value="1"/>
</dbReference>
<proteinExistence type="predicted"/>
<dbReference type="SUPFAM" id="SSF54001">
    <property type="entry name" value="Cysteine proteinases"/>
    <property type="match status" value="1"/>
</dbReference>
<evidence type="ECO:0000259" key="1">
    <source>
        <dbReference type="SMART" id="SM00460"/>
    </source>
</evidence>
<reference evidence="2 3" key="1">
    <citation type="submission" date="2019-07" db="EMBL/GenBank/DDBJ databases">
        <title>Whole genome shotgun sequence of Microvirga aerophila NBRC 106136.</title>
        <authorList>
            <person name="Hosoyama A."/>
            <person name="Uohara A."/>
            <person name="Ohji S."/>
            <person name="Ichikawa N."/>
        </authorList>
    </citation>
    <scope>NUCLEOTIDE SEQUENCE [LARGE SCALE GENOMIC DNA]</scope>
    <source>
        <strain evidence="2 3">NBRC 106136</strain>
    </source>
</reference>
<dbReference type="AlphaFoldDB" id="A0A512C011"/>
<keyword evidence="3" id="KW-1185">Reference proteome</keyword>